<keyword evidence="3" id="KW-1185">Reference proteome</keyword>
<proteinExistence type="predicted"/>
<dbReference type="Gene3D" id="1.10.287.210">
    <property type="match status" value="1"/>
</dbReference>
<evidence type="ECO:0000313" key="2">
    <source>
        <dbReference type="EMBL" id="NWQ80330.1"/>
    </source>
</evidence>
<gene>
    <name evidence="2" type="primary">Ervv2</name>
    <name evidence="2" type="ORF">COLPIC_R13790</name>
</gene>
<feature type="non-terminal residue" evidence="2">
    <location>
        <position position="95"/>
    </location>
</feature>
<protein>
    <submittedName>
        <fullName evidence="2">ERVV2 protein</fullName>
    </submittedName>
</protein>
<comment type="caution">
    <text evidence="2">The sequence shown here is derived from an EMBL/GenBank/DDBJ whole genome shotgun (WGS) entry which is preliminary data.</text>
</comment>
<dbReference type="AlphaFoldDB" id="A0A7K4S4B1"/>
<accession>A0A7K4S4B1</accession>
<sequence>TRFPSFTRGFLPWLGVSELEKTLVNISATIESTENQTIHALLAIQEKLASLSQVVMQNWMVLNLFSASQRGVYTVINTSCCASIDQSGRVSTDMH</sequence>
<dbReference type="Proteomes" id="UP000530263">
    <property type="component" value="Unassembled WGS sequence"/>
</dbReference>
<dbReference type="Pfam" id="PF00429">
    <property type="entry name" value="TLV_coat"/>
    <property type="match status" value="1"/>
</dbReference>
<feature type="non-terminal residue" evidence="2">
    <location>
        <position position="1"/>
    </location>
</feature>
<name>A0A7K4S4B1_COLPI</name>
<dbReference type="EMBL" id="VYZG01001222">
    <property type="protein sequence ID" value="NWQ80330.1"/>
    <property type="molecule type" value="Genomic_DNA"/>
</dbReference>
<evidence type="ECO:0000313" key="3">
    <source>
        <dbReference type="Proteomes" id="UP000530263"/>
    </source>
</evidence>
<dbReference type="InterPro" id="IPR018154">
    <property type="entry name" value="TLV/ENV_coat_polyprotein"/>
</dbReference>
<keyword evidence="1" id="KW-1015">Disulfide bond</keyword>
<dbReference type="OrthoDB" id="8949317at2759"/>
<dbReference type="PANTHER" id="PTHR10424">
    <property type="entry name" value="VIRAL ENVELOPE PROTEIN"/>
    <property type="match status" value="1"/>
</dbReference>
<evidence type="ECO:0000256" key="1">
    <source>
        <dbReference type="ARBA" id="ARBA00023157"/>
    </source>
</evidence>
<reference evidence="2 3" key="1">
    <citation type="submission" date="2019-09" db="EMBL/GenBank/DDBJ databases">
        <title>Bird 10,000 Genomes (B10K) Project - Family phase.</title>
        <authorList>
            <person name="Zhang G."/>
        </authorList>
    </citation>
    <scope>NUCLEOTIDE SEQUENCE [LARGE SCALE GENOMIC DNA]</scope>
    <source>
        <strain evidence="2">B10K-DU-021-26</strain>
        <tissue evidence="2">Mixed tissue sample</tissue>
    </source>
</reference>
<organism evidence="2 3">
    <name type="scientific">Columbina picui</name>
    <name type="common">Picui ground-dove</name>
    <dbReference type="NCBI Taxonomy" id="115618"/>
    <lineage>
        <taxon>Eukaryota</taxon>
        <taxon>Metazoa</taxon>
        <taxon>Chordata</taxon>
        <taxon>Craniata</taxon>
        <taxon>Vertebrata</taxon>
        <taxon>Euteleostomi</taxon>
        <taxon>Archelosauria</taxon>
        <taxon>Archosauria</taxon>
        <taxon>Dinosauria</taxon>
        <taxon>Saurischia</taxon>
        <taxon>Theropoda</taxon>
        <taxon>Coelurosauria</taxon>
        <taxon>Aves</taxon>
        <taxon>Neognathae</taxon>
        <taxon>Neoaves</taxon>
        <taxon>Columbimorphae</taxon>
        <taxon>Columbiformes</taxon>
        <taxon>Columbidae</taxon>
        <taxon>Columbina</taxon>
    </lineage>
</organism>
<dbReference type="PANTHER" id="PTHR10424:SF73">
    <property type="entry name" value="ENDOGENOUS RETROVIRUS GROUP FC1 ENV POLYPROTEIN-RELATED"/>
    <property type="match status" value="1"/>
</dbReference>
<dbReference type="SUPFAM" id="SSF58069">
    <property type="entry name" value="Virus ectodomain"/>
    <property type="match status" value="1"/>
</dbReference>